<evidence type="ECO:0000313" key="2">
    <source>
        <dbReference type="Proteomes" id="UP001305414"/>
    </source>
</evidence>
<sequence>MVNSTFGVRAHGGDRYGREFVRSASHFCASAPSRVGWGSQVRQKEILPKEPRNRIARKELLLTDSGLTIPTLTLPRLDDPPAPLAARYVVANSFVQQQMLRLDSITFLDG</sequence>
<evidence type="ECO:0000313" key="1">
    <source>
        <dbReference type="EMBL" id="KAK5634378.1"/>
    </source>
</evidence>
<keyword evidence="2" id="KW-1185">Reference proteome</keyword>
<protein>
    <submittedName>
        <fullName evidence="1">Uncharacterized protein</fullName>
    </submittedName>
</protein>
<gene>
    <name evidence="1" type="ORF">RRF57_010092</name>
</gene>
<accession>A0AAN7URQ3</accession>
<dbReference type="EMBL" id="JAWHQM010000040">
    <property type="protein sequence ID" value="KAK5634378.1"/>
    <property type="molecule type" value="Genomic_DNA"/>
</dbReference>
<proteinExistence type="predicted"/>
<dbReference type="AlphaFoldDB" id="A0AAN7URQ3"/>
<comment type="caution">
    <text evidence="1">The sequence shown here is derived from an EMBL/GenBank/DDBJ whole genome shotgun (WGS) entry which is preliminary data.</text>
</comment>
<dbReference type="Proteomes" id="UP001305414">
    <property type="component" value="Unassembled WGS sequence"/>
</dbReference>
<organism evidence="1 2">
    <name type="scientific">Xylaria bambusicola</name>
    <dbReference type="NCBI Taxonomy" id="326684"/>
    <lineage>
        <taxon>Eukaryota</taxon>
        <taxon>Fungi</taxon>
        <taxon>Dikarya</taxon>
        <taxon>Ascomycota</taxon>
        <taxon>Pezizomycotina</taxon>
        <taxon>Sordariomycetes</taxon>
        <taxon>Xylariomycetidae</taxon>
        <taxon>Xylariales</taxon>
        <taxon>Xylariaceae</taxon>
        <taxon>Xylaria</taxon>
    </lineage>
</organism>
<name>A0AAN7URQ3_9PEZI</name>
<reference evidence="1 2" key="1">
    <citation type="submission" date="2023-10" db="EMBL/GenBank/DDBJ databases">
        <title>Draft genome sequence of Xylaria bambusicola isolate GMP-LS, the root and basal stem rot pathogen of sugarcane in Indonesia.</title>
        <authorList>
            <person name="Selvaraj P."/>
            <person name="Muralishankar V."/>
            <person name="Muruganantham S."/>
            <person name="Sp S."/>
            <person name="Haryani S."/>
            <person name="Lau K.J.X."/>
            <person name="Naqvi N.I."/>
        </authorList>
    </citation>
    <scope>NUCLEOTIDE SEQUENCE [LARGE SCALE GENOMIC DNA]</scope>
    <source>
        <strain evidence="1">GMP-LS</strain>
    </source>
</reference>